<name>A0A8I1E931_9PSED</name>
<feature type="transmembrane region" description="Helical" evidence="1">
    <location>
        <begin position="165"/>
        <end position="184"/>
    </location>
</feature>
<protein>
    <recommendedName>
        <fullName evidence="4">Intracellular septation protein A</fullName>
    </recommendedName>
</protein>
<comment type="caution">
    <text evidence="2">The sequence shown here is derived from an EMBL/GenBank/DDBJ whole genome shotgun (WGS) entry which is preliminary data.</text>
</comment>
<keyword evidence="1" id="KW-0812">Transmembrane</keyword>
<reference evidence="2" key="1">
    <citation type="submission" date="2020-12" db="EMBL/GenBank/DDBJ databases">
        <title>Comparative genomic insights into the epidemiology and virulence of plant pathogenic Pseudomonads from Turkey.</title>
        <authorList>
            <person name="Dillon M."/>
            <person name="Ruiz-Bedoya T."/>
            <person name="Bendalovic-Torma C."/>
            <person name="Guttman K.M."/>
            <person name="Kwak H."/>
            <person name="Middleton M.A."/>
            <person name="Wang P.W."/>
            <person name="Horuz S."/>
            <person name="Aysan Y."/>
            <person name="Guttman D.S."/>
        </authorList>
    </citation>
    <scope>NUCLEOTIDE SEQUENCE</scope>
    <source>
        <strain evidence="2">S5_IA_3a</strain>
    </source>
</reference>
<organism evidence="2 3">
    <name type="scientific">Pseudomonas rhodesiae</name>
    <dbReference type="NCBI Taxonomy" id="76760"/>
    <lineage>
        <taxon>Bacteria</taxon>
        <taxon>Pseudomonadati</taxon>
        <taxon>Pseudomonadota</taxon>
        <taxon>Gammaproteobacteria</taxon>
        <taxon>Pseudomonadales</taxon>
        <taxon>Pseudomonadaceae</taxon>
        <taxon>Pseudomonas</taxon>
    </lineage>
</organism>
<sequence length="197" mass="22202">MLFGNDYSTGIKGSNIMIRLLVPWLAFPYVIDWLDGDFAKAASLTAALISVMCFKNLMRGFVVESALVVTLVGAVVLSRYFPQHSGFEITKIFLYGLLSIVGWIGVLLGRPFTLQYSRSKAAEAYHQLDSFFEINNTISKIWCVSFSMNLVFAILSLVFEFYWPVFLLGSYMSILIASVVTEVFPEAYLNKCETTYE</sequence>
<dbReference type="RefSeq" id="WP_169903263.1">
    <property type="nucleotide sequence ID" value="NZ_JAAQXE010000009.1"/>
</dbReference>
<dbReference type="EMBL" id="JAEILH010000047">
    <property type="protein sequence ID" value="MBI6627202.1"/>
    <property type="molecule type" value="Genomic_DNA"/>
</dbReference>
<feature type="transmembrane region" description="Helical" evidence="1">
    <location>
        <begin position="61"/>
        <end position="80"/>
    </location>
</feature>
<evidence type="ECO:0000313" key="2">
    <source>
        <dbReference type="EMBL" id="MBI6627202.1"/>
    </source>
</evidence>
<accession>A0A8I1E931</accession>
<keyword evidence="1" id="KW-0472">Membrane</keyword>
<evidence type="ECO:0008006" key="4">
    <source>
        <dbReference type="Google" id="ProtNLM"/>
    </source>
</evidence>
<gene>
    <name evidence="2" type="ORF">YA0853_26645</name>
</gene>
<evidence type="ECO:0000256" key="1">
    <source>
        <dbReference type="SAM" id="Phobius"/>
    </source>
</evidence>
<dbReference type="AlphaFoldDB" id="A0A8I1E931"/>
<proteinExistence type="predicted"/>
<dbReference type="Proteomes" id="UP000645865">
    <property type="component" value="Unassembled WGS sequence"/>
</dbReference>
<keyword evidence="1" id="KW-1133">Transmembrane helix</keyword>
<feature type="transmembrane region" description="Helical" evidence="1">
    <location>
        <begin position="92"/>
        <end position="109"/>
    </location>
</feature>
<evidence type="ECO:0000313" key="3">
    <source>
        <dbReference type="Proteomes" id="UP000645865"/>
    </source>
</evidence>
<feature type="transmembrane region" description="Helical" evidence="1">
    <location>
        <begin position="141"/>
        <end position="159"/>
    </location>
</feature>